<feature type="transmembrane region" description="Helical" evidence="7">
    <location>
        <begin position="162"/>
        <end position="182"/>
    </location>
</feature>
<comment type="subcellular location">
    <subcellularLocation>
        <location evidence="1">Cell membrane</location>
        <topology evidence="1">Multi-pass membrane protein</topology>
    </subcellularLocation>
</comment>
<name>A0A9E6XX00_9ACTN</name>
<feature type="transmembrane region" description="Helical" evidence="7">
    <location>
        <begin position="357"/>
        <end position="376"/>
    </location>
</feature>
<evidence type="ECO:0000256" key="2">
    <source>
        <dbReference type="ARBA" id="ARBA00010157"/>
    </source>
</evidence>
<dbReference type="SUPFAM" id="SSF82866">
    <property type="entry name" value="Multidrug efflux transporter AcrB transmembrane domain"/>
    <property type="match status" value="2"/>
</dbReference>
<keyword evidence="5 7" id="KW-1133">Transmembrane helix</keyword>
<accession>A0A9E6XX00</accession>
<dbReference type="PROSITE" id="PS50156">
    <property type="entry name" value="SSD"/>
    <property type="match status" value="2"/>
</dbReference>
<feature type="domain" description="SSD" evidence="8">
    <location>
        <begin position="213"/>
        <end position="319"/>
    </location>
</feature>
<reference evidence="9" key="1">
    <citation type="journal article" date="2022" name="Int. J. Syst. Evol. Microbiol.">
        <title>Pseudomonas aegrilactucae sp. nov. and Pseudomonas morbosilactucae sp. nov., pathogens causing bacterial rot of lettuce in Japan.</title>
        <authorList>
            <person name="Sawada H."/>
            <person name="Fujikawa T."/>
            <person name="Satou M."/>
        </authorList>
    </citation>
    <scope>NUCLEOTIDE SEQUENCE</scope>
    <source>
        <strain evidence="9">0166_1</strain>
    </source>
</reference>
<evidence type="ECO:0000313" key="10">
    <source>
        <dbReference type="Proteomes" id="UP001162834"/>
    </source>
</evidence>
<dbReference type="PANTHER" id="PTHR33406:SF6">
    <property type="entry name" value="MEMBRANE PROTEIN YDGH-RELATED"/>
    <property type="match status" value="1"/>
</dbReference>
<dbReference type="InterPro" id="IPR050545">
    <property type="entry name" value="Mycobact_MmpL"/>
</dbReference>
<evidence type="ECO:0000256" key="5">
    <source>
        <dbReference type="ARBA" id="ARBA00022989"/>
    </source>
</evidence>
<feature type="transmembrane region" description="Helical" evidence="7">
    <location>
        <begin position="646"/>
        <end position="668"/>
    </location>
</feature>
<feature type="transmembrane region" description="Helical" evidence="7">
    <location>
        <begin position="294"/>
        <end position="319"/>
    </location>
</feature>
<dbReference type="EMBL" id="CP087164">
    <property type="protein sequence ID" value="UGS35710.1"/>
    <property type="molecule type" value="Genomic_DNA"/>
</dbReference>
<evidence type="ECO:0000256" key="6">
    <source>
        <dbReference type="ARBA" id="ARBA00023136"/>
    </source>
</evidence>
<evidence type="ECO:0000313" key="9">
    <source>
        <dbReference type="EMBL" id="UGS35710.1"/>
    </source>
</evidence>
<keyword evidence="4 7" id="KW-0812">Transmembrane</keyword>
<evidence type="ECO:0000259" key="8">
    <source>
        <dbReference type="PROSITE" id="PS50156"/>
    </source>
</evidence>
<dbReference type="KEGG" id="sbae:DSM104329_02105"/>
<dbReference type="InterPro" id="IPR004869">
    <property type="entry name" value="MMPL_dom"/>
</dbReference>
<keyword evidence="6 7" id="KW-0472">Membrane</keyword>
<dbReference type="GO" id="GO:0005886">
    <property type="term" value="C:plasma membrane"/>
    <property type="evidence" value="ECO:0007669"/>
    <property type="project" value="UniProtKB-SubCell"/>
</dbReference>
<dbReference type="PANTHER" id="PTHR33406">
    <property type="entry name" value="MEMBRANE PROTEIN MJ1562-RELATED"/>
    <property type="match status" value="1"/>
</dbReference>
<dbReference type="Pfam" id="PF03176">
    <property type="entry name" value="MMPL"/>
    <property type="match status" value="2"/>
</dbReference>
<feature type="transmembrane region" description="Helical" evidence="7">
    <location>
        <begin position="601"/>
        <end position="626"/>
    </location>
</feature>
<keyword evidence="3" id="KW-1003">Cell membrane</keyword>
<dbReference type="InterPro" id="IPR000731">
    <property type="entry name" value="SSD"/>
</dbReference>
<evidence type="ECO:0000256" key="4">
    <source>
        <dbReference type="ARBA" id="ARBA00022692"/>
    </source>
</evidence>
<evidence type="ECO:0000256" key="3">
    <source>
        <dbReference type="ARBA" id="ARBA00022475"/>
    </source>
</evidence>
<comment type="similarity">
    <text evidence="2">Belongs to the resistance-nodulation-cell division (RND) (TC 2.A.6) family. MmpL subfamily.</text>
</comment>
<feature type="transmembrane region" description="Helical" evidence="7">
    <location>
        <begin position="222"/>
        <end position="244"/>
    </location>
</feature>
<dbReference type="Proteomes" id="UP001162834">
    <property type="component" value="Chromosome"/>
</dbReference>
<feature type="domain" description="SSD" evidence="8">
    <location>
        <begin position="530"/>
        <end position="658"/>
    </location>
</feature>
<keyword evidence="10" id="KW-1185">Reference proteome</keyword>
<dbReference type="AlphaFoldDB" id="A0A9E6XX00"/>
<evidence type="ECO:0000256" key="1">
    <source>
        <dbReference type="ARBA" id="ARBA00004651"/>
    </source>
</evidence>
<protein>
    <submittedName>
        <fullName evidence="9">Apo-petrobactin exporter</fullName>
    </submittedName>
</protein>
<sequence>MKWVVVAAWIVLAGIGASFAGKFEQGQKNEQSSFLPGSAESVKALEQTKRFPSGDNAPVVVVYRAGDGRLTRDDLRKVTGDKQALDDKPPVATGGFSGPIVSQDGTTALLVAPIKPNGESDRLVDAVDGVRTQAYRNVPDGLDVKVTGAAGFSRDAIEVFSGINGTLLFGTALLVLVLLLIIYRSPIFWLIPMTAVIFAEITARGVGYGLEELGVTVNGQTGGILPVLVFGAGTDYALLLVSRYREELRRHDDKHEAAALAMRRAGPAVLASGCTVIVALLVLMLAEVNGTSGIGPVCAVGIALAMLSMLTLLPALLAITGRRAFWPFIPHVGDEGTDETHGFWRRTGERIARRPRVVWIATTAGLLVLCLGLTQLNTDLTNGNGFRDSVDSVAGQKLLSEAFPAGANAPTNVIVGDASHVGAVRSALEKQPGVAQLGPVERGAGGARFDLTLVADPYSKAAFEQIPSLRDAAKEAGGPQTLIGGPTAQQRDFNVAAARDNRVIVPIVLIVIFLILVALLRAITAPLILIATVILSFGAALGVGSFVSMQVFGFAGLDSTYPLLVFIFLVALGVDYNIFLMARVREEAHHHGSRDGMIRGLAVTGAVITSAGIVLAGTFSLLALLPLVVLTELGFTIAFGVLLDTLVVRSILVPALTLDIGPAIWWPSKLAHHRERRRPSSDPATEPS</sequence>
<gene>
    <name evidence="9" type="primary">apeX_1</name>
    <name evidence="9" type="ORF">DSM104329_02105</name>
</gene>
<evidence type="ECO:0000256" key="7">
    <source>
        <dbReference type="SAM" id="Phobius"/>
    </source>
</evidence>
<feature type="transmembrane region" description="Helical" evidence="7">
    <location>
        <begin position="503"/>
        <end position="520"/>
    </location>
</feature>
<feature type="transmembrane region" description="Helical" evidence="7">
    <location>
        <begin position="265"/>
        <end position="288"/>
    </location>
</feature>
<dbReference type="Gene3D" id="1.20.1640.10">
    <property type="entry name" value="Multidrug efflux transporter AcrB transmembrane domain"/>
    <property type="match status" value="2"/>
</dbReference>
<proteinExistence type="inferred from homology"/>
<feature type="transmembrane region" description="Helical" evidence="7">
    <location>
        <begin position="561"/>
        <end position="580"/>
    </location>
</feature>
<organism evidence="9 10">
    <name type="scientific">Capillimicrobium parvum</name>
    <dbReference type="NCBI Taxonomy" id="2884022"/>
    <lineage>
        <taxon>Bacteria</taxon>
        <taxon>Bacillati</taxon>
        <taxon>Actinomycetota</taxon>
        <taxon>Thermoleophilia</taxon>
        <taxon>Solirubrobacterales</taxon>
        <taxon>Capillimicrobiaceae</taxon>
        <taxon>Capillimicrobium</taxon>
    </lineage>
</organism>
<feature type="transmembrane region" description="Helical" evidence="7">
    <location>
        <begin position="527"/>
        <end position="549"/>
    </location>
</feature>